<evidence type="ECO:0000256" key="4">
    <source>
        <dbReference type="ARBA" id="ARBA00022807"/>
    </source>
</evidence>
<keyword evidence="4" id="KW-0788">Thiol protease</keyword>
<dbReference type="SUPFAM" id="SSF54001">
    <property type="entry name" value="Cysteine proteinases"/>
    <property type="match status" value="1"/>
</dbReference>
<gene>
    <name evidence="6" type="ORF">MNBD_GAMMA23-1038</name>
</gene>
<evidence type="ECO:0000313" key="6">
    <source>
        <dbReference type="EMBL" id="VAW91532.1"/>
    </source>
</evidence>
<dbReference type="EMBL" id="UOFT01000011">
    <property type="protein sequence ID" value="VAW91532.1"/>
    <property type="molecule type" value="Genomic_DNA"/>
</dbReference>
<dbReference type="Pfam" id="PF00877">
    <property type="entry name" value="NLPC_P60"/>
    <property type="match status" value="1"/>
</dbReference>
<evidence type="ECO:0000256" key="2">
    <source>
        <dbReference type="ARBA" id="ARBA00022670"/>
    </source>
</evidence>
<comment type="similarity">
    <text evidence="1">Belongs to the peptidase C40 family.</text>
</comment>
<dbReference type="Gene3D" id="3.90.1720.10">
    <property type="entry name" value="endopeptidase domain like (from Nostoc punctiforme)"/>
    <property type="match status" value="1"/>
</dbReference>
<reference evidence="6" key="1">
    <citation type="submission" date="2018-06" db="EMBL/GenBank/DDBJ databases">
        <authorList>
            <person name="Zhirakovskaya E."/>
        </authorList>
    </citation>
    <scope>NUCLEOTIDE SEQUENCE</scope>
</reference>
<dbReference type="PANTHER" id="PTHR47053:SF1">
    <property type="entry name" value="MUREIN DD-ENDOPEPTIDASE MEPH-RELATED"/>
    <property type="match status" value="1"/>
</dbReference>
<dbReference type="GO" id="GO:0008234">
    <property type="term" value="F:cysteine-type peptidase activity"/>
    <property type="evidence" value="ECO:0007669"/>
    <property type="project" value="UniProtKB-KW"/>
</dbReference>
<evidence type="ECO:0000256" key="1">
    <source>
        <dbReference type="ARBA" id="ARBA00007074"/>
    </source>
</evidence>
<dbReference type="GO" id="GO:0006508">
    <property type="term" value="P:proteolysis"/>
    <property type="evidence" value="ECO:0007669"/>
    <property type="project" value="UniProtKB-KW"/>
</dbReference>
<dbReference type="PROSITE" id="PS51935">
    <property type="entry name" value="NLPC_P60"/>
    <property type="match status" value="1"/>
</dbReference>
<dbReference type="InterPro" id="IPR038765">
    <property type="entry name" value="Papain-like_cys_pep_sf"/>
</dbReference>
<dbReference type="InterPro" id="IPR051202">
    <property type="entry name" value="Peptidase_C40"/>
</dbReference>
<keyword evidence="2" id="KW-0645">Protease</keyword>
<dbReference type="PANTHER" id="PTHR47053">
    <property type="entry name" value="MUREIN DD-ENDOPEPTIDASE MEPH-RELATED"/>
    <property type="match status" value="1"/>
</dbReference>
<keyword evidence="3" id="KW-0378">Hydrolase</keyword>
<proteinExistence type="inferred from homology"/>
<feature type="domain" description="NlpC/P60" evidence="5">
    <location>
        <begin position="51"/>
        <end position="173"/>
    </location>
</feature>
<accession>A0A3B0ZVT4</accession>
<sequence length="173" mass="19795">MIEVRLYLALRMKIAQILYKNSRYLLLSIALSVLLTGCSSTSQKTYHAKPHSQHKKILKIAKTQLGKPYRYGGRSPKTGFDCSGLVQYSYKMAGISVPRTTRQLYNAARPIRRQHLKAGDLVFFRIDRGKISHVGLYIGNNKFIHAPSSGKRVNIANMNNRYWRKHFSRGGRL</sequence>
<evidence type="ECO:0000259" key="5">
    <source>
        <dbReference type="PROSITE" id="PS51935"/>
    </source>
</evidence>
<dbReference type="InterPro" id="IPR000064">
    <property type="entry name" value="NLP_P60_dom"/>
</dbReference>
<protein>
    <recommendedName>
        <fullName evidence="5">NlpC/P60 domain-containing protein</fullName>
    </recommendedName>
</protein>
<evidence type="ECO:0000256" key="3">
    <source>
        <dbReference type="ARBA" id="ARBA00022801"/>
    </source>
</evidence>
<organism evidence="6">
    <name type="scientific">hydrothermal vent metagenome</name>
    <dbReference type="NCBI Taxonomy" id="652676"/>
    <lineage>
        <taxon>unclassified sequences</taxon>
        <taxon>metagenomes</taxon>
        <taxon>ecological metagenomes</taxon>
    </lineage>
</organism>
<dbReference type="AlphaFoldDB" id="A0A3B0ZVT4"/>
<name>A0A3B0ZVT4_9ZZZZ</name>